<evidence type="ECO:0000256" key="1">
    <source>
        <dbReference type="ARBA" id="ARBA00008857"/>
    </source>
</evidence>
<reference evidence="6" key="1">
    <citation type="submission" date="2017-12" db="EMBL/GenBank/DDBJ databases">
        <title>Whole genome sequencing of Acidipropionibacterium jensenii strains JS279 and JS280.</title>
        <authorList>
            <person name="Deptula P."/>
            <person name="Laine P."/>
            <person name="Smolander O.-P."/>
            <person name="Paulin L."/>
            <person name="Auvinen P."/>
            <person name="Varmanen P."/>
        </authorList>
    </citation>
    <scope>NUCLEOTIDE SEQUENCE [LARGE SCALE GENOMIC DNA]</scope>
    <source>
        <strain evidence="6">JS280</strain>
    </source>
</reference>
<gene>
    <name evidence="5" type="ORF">C0Z10_01320</name>
</gene>
<dbReference type="GO" id="GO:0015074">
    <property type="term" value="P:DNA integration"/>
    <property type="evidence" value="ECO:0007669"/>
    <property type="project" value="InterPro"/>
</dbReference>
<dbReference type="SUPFAM" id="SSF56349">
    <property type="entry name" value="DNA breaking-rejoining enzymes"/>
    <property type="match status" value="1"/>
</dbReference>
<dbReference type="InterPro" id="IPR013762">
    <property type="entry name" value="Integrase-like_cat_sf"/>
</dbReference>
<comment type="similarity">
    <text evidence="1">Belongs to the 'phage' integrase family.</text>
</comment>
<evidence type="ECO:0000256" key="2">
    <source>
        <dbReference type="ARBA" id="ARBA00023125"/>
    </source>
</evidence>
<dbReference type="GO" id="GO:0006310">
    <property type="term" value="P:DNA recombination"/>
    <property type="evidence" value="ECO:0007669"/>
    <property type="project" value="UniProtKB-KW"/>
</dbReference>
<dbReference type="InterPro" id="IPR002104">
    <property type="entry name" value="Integrase_catalytic"/>
</dbReference>
<dbReference type="GO" id="GO:0003677">
    <property type="term" value="F:DNA binding"/>
    <property type="evidence" value="ECO:0007669"/>
    <property type="project" value="UniProtKB-KW"/>
</dbReference>
<evidence type="ECO:0000256" key="3">
    <source>
        <dbReference type="ARBA" id="ARBA00023172"/>
    </source>
</evidence>
<evidence type="ECO:0000259" key="4">
    <source>
        <dbReference type="PROSITE" id="PS51898"/>
    </source>
</evidence>
<dbReference type="Pfam" id="PF00589">
    <property type="entry name" value="Phage_integrase"/>
    <property type="match status" value="1"/>
</dbReference>
<dbReference type="InterPro" id="IPR050090">
    <property type="entry name" value="Tyrosine_recombinase_XerCD"/>
</dbReference>
<dbReference type="InterPro" id="IPR011010">
    <property type="entry name" value="DNA_brk_join_enz"/>
</dbReference>
<dbReference type="EMBL" id="CP025570">
    <property type="protein sequence ID" value="AZZ38610.1"/>
    <property type="molecule type" value="Genomic_DNA"/>
</dbReference>
<dbReference type="KEGG" id="aji:C0Z10_01320"/>
<dbReference type="PANTHER" id="PTHR30349:SF41">
    <property type="entry name" value="INTEGRASE_RECOMBINASE PROTEIN MJ0367-RELATED"/>
    <property type="match status" value="1"/>
</dbReference>
<sequence length="323" mass="35443">MAGGRVIGQVSTMSGLRDLMDGYLATRRALGFKLVAPGKTLDAFVGWMEDAGEPTIRRDLATAWAAQFSRGTVLERLNYVRQFAEHVAWFDPATEVPVLDGRPYGAHRPRPRIFTDQQIDTLLVAAGRLTPRVRAASWQTLLGLLTVTGMRISEARNLNDDDITIDDDAGDGSGWVRVTDTKFGKSRLVPLRPTTMTAIRRYRRLRDRTFPVPKTTAVFVARRGTRIARSTAGNTFREIREAAGLAGGPTEPAARLHDFRHSFATNTLIGHIRTGGDVDAMMPVLSAFLGHVGPEATYWYLSNTPELAAALAERIQARGGGDE</sequence>
<evidence type="ECO:0000313" key="5">
    <source>
        <dbReference type="EMBL" id="AZZ38610.1"/>
    </source>
</evidence>
<evidence type="ECO:0000313" key="6">
    <source>
        <dbReference type="Proteomes" id="UP000285875"/>
    </source>
</evidence>
<dbReference type="Proteomes" id="UP000285875">
    <property type="component" value="Chromosome"/>
</dbReference>
<keyword evidence="3" id="KW-0233">DNA recombination</keyword>
<name>A0A3Q9UJJ5_9ACTN</name>
<dbReference type="PANTHER" id="PTHR30349">
    <property type="entry name" value="PHAGE INTEGRASE-RELATED"/>
    <property type="match status" value="1"/>
</dbReference>
<protein>
    <submittedName>
        <fullName evidence="5">Integrase</fullName>
    </submittedName>
</protein>
<feature type="domain" description="Tyr recombinase" evidence="4">
    <location>
        <begin position="109"/>
        <end position="313"/>
    </location>
</feature>
<dbReference type="PROSITE" id="PS51898">
    <property type="entry name" value="TYR_RECOMBINASE"/>
    <property type="match status" value="1"/>
</dbReference>
<keyword evidence="2" id="KW-0238">DNA-binding</keyword>
<proteinExistence type="inferred from homology"/>
<dbReference type="Gene3D" id="1.10.443.10">
    <property type="entry name" value="Intergrase catalytic core"/>
    <property type="match status" value="1"/>
</dbReference>
<dbReference type="AlphaFoldDB" id="A0A3Q9UJJ5"/>
<accession>A0A3Q9UJJ5</accession>
<organism evidence="5 6">
    <name type="scientific">Acidipropionibacterium jensenii</name>
    <dbReference type="NCBI Taxonomy" id="1749"/>
    <lineage>
        <taxon>Bacteria</taxon>
        <taxon>Bacillati</taxon>
        <taxon>Actinomycetota</taxon>
        <taxon>Actinomycetes</taxon>
        <taxon>Propionibacteriales</taxon>
        <taxon>Propionibacteriaceae</taxon>
        <taxon>Acidipropionibacterium</taxon>
    </lineage>
</organism>